<dbReference type="OrthoDB" id="9796786at2"/>
<sequence length="170" mass="18829">MERKIETDADLFASYLLMPLDDFRQQVQGHAGQIEMLRHCADRYGVSVMAAALKWIEIAPKRAVVVVVRDGFVHWARSNTVARKSGLALSAKKNLIEVPEGSLPARSDESVSGLIQMKSARLWFPKEPQGMELVEHIHVGGGAGLTRLGCCCFQMPSRFGSVEMKMKMKG</sequence>
<dbReference type="EMBL" id="LR824643">
    <property type="protein sequence ID" value="CAD0317085.1"/>
    <property type="molecule type" value="Genomic_DNA"/>
</dbReference>
<evidence type="ECO:0000259" key="1">
    <source>
        <dbReference type="Pfam" id="PF06114"/>
    </source>
</evidence>
<dbReference type="Pfam" id="PF06114">
    <property type="entry name" value="Peptidase_M78"/>
    <property type="match status" value="1"/>
</dbReference>
<proteinExistence type="predicted"/>
<evidence type="ECO:0000313" key="2">
    <source>
        <dbReference type="EMBL" id="CAD0317085.1"/>
    </source>
</evidence>
<organism evidence="2">
    <name type="scientific">Xanthomonas campestris pv. juglandis</name>
    <name type="common">Xanthomonas arboricola pv. juglandis</name>
    <dbReference type="NCBI Taxonomy" id="195709"/>
    <lineage>
        <taxon>Bacteria</taxon>
        <taxon>Pseudomonadati</taxon>
        <taxon>Pseudomonadota</taxon>
        <taxon>Gammaproteobacteria</taxon>
        <taxon>Lysobacterales</taxon>
        <taxon>Lysobacteraceae</taxon>
        <taxon>Xanthomonas</taxon>
    </lineage>
</organism>
<name>A0A2N7V2D2_XANCJ</name>
<gene>
    <name evidence="3" type="ORF">XSP_000953</name>
    <name evidence="2" type="ORF">XSP_000965</name>
</gene>
<reference evidence="2 4" key="1">
    <citation type="submission" date="2020-07" db="EMBL/GenBank/DDBJ databases">
        <authorList>
            <person name="Teixeira M."/>
        </authorList>
    </citation>
    <scope>NUCLEOTIDE SEQUENCE</scope>
    <source>
        <strain evidence="3">3</strain>
        <strain evidence="2">Xanthomonas arboricola pv. juglandis CPBF 427</strain>
    </source>
</reference>
<dbReference type="Proteomes" id="UP000514411">
    <property type="component" value="Chromosome"/>
</dbReference>
<dbReference type="EMBL" id="LR861807">
    <property type="protein sequence ID" value="CAD1788549.1"/>
    <property type="molecule type" value="Genomic_DNA"/>
</dbReference>
<feature type="domain" description="IrrE N-terminal-like" evidence="1">
    <location>
        <begin position="3"/>
        <end position="54"/>
    </location>
</feature>
<evidence type="ECO:0000313" key="4">
    <source>
        <dbReference type="Proteomes" id="UP000514411"/>
    </source>
</evidence>
<dbReference type="RefSeq" id="WP_049805061.1">
    <property type="nucleotide sequence ID" value="NZ_CP168206.1"/>
</dbReference>
<accession>A0A2N7V2D2</accession>
<evidence type="ECO:0000313" key="3">
    <source>
        <dbReference type="EMBL" id="CAD1788549.1"/>
    </source>
</evidence>
<dbReference type="InterPro" id="IPR010359">
    <property type="entry name" value="IrrE_HExxH"/>
</dbReference>
<protein>
    <submittedName>
        <fullName evidence="2">ImmA/IrrE family metallo-endopeptidase</fullName>
    </submittedName>
</protein>
<dbReference type="AlphaFoldDB" id="A0A2N7V2D2"/>